<evidence type="ECO:0000256" key="4">
    <source>
        <dbReference type="SAM" id="Phobius"/>
    </source>
</evidence>
<evidence type="ECO:0000256" key="3">
    <source>
        <dbReference type="ARBA" id="ARBA00023180"/>
    </source>
</evidence>
<dbReference type="Pfam" id="PF02298">
    <property type="entry name" value="Cu_bind_like"/>
    <property type="match status" value="1"/>
</dbReference>
<dbReference type="InterPro" id="IPR003245">
    <property type="entry name" value="Phytocyanin_dom"/>
</dbReference>
<dbReference type="InterPro" id="IPR028871">
    <property type="entry name" value="BlueCu_1_BS"/>
</dbReference>
<dbReference type="SMR" id="A0A1D6I054"/>
<protein>
    <submittedName>
        <fullName evidence="7">Uclacyanin-3</fullName>
    </submittedName>
</protein>
<dbReference type="Gene3D" id="2.60.40.420">
    <property type="entry name" value="Cupredoxins - blue copper proteins"/>
    <property type="match status" value="1"/>
</dbReference>
<reference evidence="7 9" key="1">
    <citation type="submission" date="2015-12" db="EMBL/GenBank/DDBJ databases">
        <title>Update maize B73 reference genome by single molecule sequencing technologies.</title>
        <authorList>
            <consortium name="Maize Genome Sequencing Project"/>
            <person name="Ware D."/>
        </authorList>
    </citation>
    <scope>NUCLEOTIDE SEQUENCE [LARGE SCALE GENOMIC DNA]</scope>
    <source>
        <strain evidence="9">cv. B73</strain>
        <tissue evidence="7">Seedling</tissue>
    </source>
</reference>
<feature type="domain" description="Phytocyanin" evidence="6">
    <location>
        <begin position="24"/>
        <end position="124"/>
    </location>
</feature>
<keyword evidence="4" id="KW-0472">Membrane</keyword>
<dbReference type="SUPFAM" id="SSF49503">
    <property type="entry name" value="Cupredoxins"/>
    <property type="match status" value="1"/>
</dbReference>
<dbReference type="FunFam" id="2.60.40.420:FF:000003">
    <property type="entry name" value="Blue copper"/>
    <property type="match status" value="1"/>
</dbReference>
<dbReference type="CDD" id="cd04216">
    <property type="entry name" value="Phytocyanin"/>
    <property type="match status" value="1"/>
</dbReference>
<reference evidence="8" key="3">
    <citation type="submission" date="2021-05" db="UniProtKB">
        <authorList>
            <consortium name="EnsemblPlants"/>
        </authorList>
    </citation>
    <scope>IDENTIFICATION</scope>
    <source>
        <strain evidence="8">cv. B73</strain>
    </source>
</reference>
<dbReference type="OrthoDB" id="687020at2759"/>
<dbReference type="STRING" id="4577.A0A1D6I054"/>
<sequence length="174" mass="17619">MATSRLALVSVFAAAVLLGMASAATYNVGEPGGSWDLRTNYGTWVSSKRFHPGDQIVFKYSPQAHDVVELNKADYDSCSNASPVATHSSGNDAIALASPGTRYFICGFPGHCAAGMKIQIDVVPSANSLGPASAPAANSPVSPPPMSAPSSAATKATGFAALAAVMIAAGLVAY</sequence>
<dbReference type="OMA" id="NTNYANW"/>
<evidence type="ECO:0000259" key="6">
    <source>
        <dbReference type="PROSITE" id="PS51485"/>
    </source>
</evidence>
<evidence type="ECO:0000313" key="8">
    <source>
        <dbReference type="EnsemblPlants" id="Zm00001eb307490_P001"/>
    </source>
</evidence>
<evidence type="ECO:0000256" key="1">
    <source>
        <dbReference type="ARBA" id="ARBA00022723"/>
    </source>
</evidence>
<feature type="transmembrane region" description="Helical" evidence="4">
    <location>
        <begin position="152"/>
        <end position="173"/>
    </location>
</feature>
<dbReference type="InterPro" id="IPR008972">
    <property type="entry name" value="Cupredoxin"/>
</dbReference>
<dbReference type="GO" id="GO:0046872">
    <property type="term" value="F:metal ion binding"/>
    <property type="evidence" value="ECO:0007669"/>
    <property type="project" value="UniProtKB-KW"/>
</dbReference>
<reference evidence="8" key="2">
    <citation type="submission" date="2019-07" db="EMBL/GenBank/DDBJ databases">
        <authorList>
            <person name="Seetharam A."/>
            <person name="Woodhouse M."/>
            <person name="Cannon E."/>
        </authorList>
    </citation>
    <scope>NUCLEOTIDE SEQUENCE [LARGE SCALE GENOMIC DNA]</scope>
    <source>
        <strain evidence="8">cv. B73</strain>
    </source>
</reference>
<organism evidence="8 9">
    <name type="scientific">Zea mays</name>
    <name type="common">Maize</name>
    <dbReference type="NCBI Taxonomy" id="4577"/>
    <lineage>
        <taxon>Eukaryota</taxon>
        <taxon>Viridiplantae</taxon>
        <taxon>Streptophyta</taxon>
        <taxon>Embryophyta</taxon>
        <taxon>Tracheophyta</taxon>
        <taxon>Spermatophyta</taxon>
        <taxon>Magnoliopsida</taxon>
        <taxon>Liliopsida</taxon>
        <taxon>Poales</taxon>
        <taxon>Poaceae</taxon>
        <taxon>PACMAD clade</taxon>
        <taxon>Panicoideae</taxon>
        <taxon>Andropogonodae</taxon>
        <taxon>Andropogoneae</taxon>
        <taxon>Tripsacinae</taxon>
        <taxon>Zea</taxon>
    </lineage>
</organism>
<dbReference type="EnsemblPlants" id="Zm00001eb307490_T001">
    <property type="protein sequence ID" value="Zm00001eb307490_P001"/>
    <property type="gene ID" value="Zm00001eb307490"/>
</dbReference>
<keyword evidence="5" id="KW-0732">Signal</keyword>
<proteinExistence type="evidence at protein level"/>
<keyword evidence="1" id="KW-0479">Metal-binding</keyword>
<keyword evidence="10" id="KW-1267">Proteomics identification</keyword>
<evidence type="ECO:0007829" key="10">
    <source>
        <dbReference type="PeptideAtlas" id="A0A1D6I054"/>
    </source>
</evidence>
<dbReference type="PANTHER" id="PTHR33021">
    <property type="entry name" value="BLUE COPPER PROTEIN"/>
    <property type="match status" value="1"/>
</dbReference>
<keyword evidence="4" id="KW-0812">Transmembrane</keyword>
<dbReference type="PANTHER" id="PTHR33021:SF545">
    <property type="entry name" value="OS09G0572700 PROTEIN"/>
    <property type="match status" value="1"/>
</dbReference>
<name>A0A1D6I054_MAIZE</name>
<gene>
    <name evidence="8" type="primary">LOC109940819</name>
    <name evidence="7" type="ORF">ZEAMMB73_Zm00001d019726</name>
</gene>
<dbReference type="PROSITE" id="PS00196">
    <property type="entry name" value="COPPER_BLUE"/>
    <property type="match status" value="1"/>
</dbReference>
<dbReference type="Proteomes" id="UP000007305">
    <property type="component" value="Chromosome 7"/>
</dbReference>
<feature type="signal peptide" evidence="5">
    <location>
        <begin position="1"/>
        <end position="23"/>
    </location>
</feature>
<keyword evidence="2" id="KW-0186">Copper</keyword>
<keyword evidence="3" id="KW-0325">Glycoprotein</keyword>
<accession>A0A1D6I054</accession>
<dbReference type="ExpressionAtlas" id="A0A1D6I054">
    <property type="expression patterns" value="baseline and differential"/>
</dbReference>
<evidence type="ECO:0000256" key="5">
    <source>
        <dbReference type="SAM" id="SignalP"/>
    </source>
</evidence>
<dbReference type="PROSITE" id="PS51485">
    <property type="entry name" value="PHYTOCYANIN"/>
    <property type="match status" value="1"/>
</dbReference>
<keyword evidence="4" id="KW-1133">Transmembrane helix</keyword>
<dbReference type="RefSeq" id="XP_020396715.1">
    <property type="nucleotide sequence ID" value="XM_020541126.2"/>
</dbReference>
<evidence type="ECO:0000313" key="7">
    <source>
        <dbReference type="EMBL" id="ONM53660.1"/>
    </source>
</evidence>
<feature type="chain" id="PRO_5010805095" evidence="5">
    <location>
        <begin position="24"/>
        <end position="174"/>
    </location>
</feature>
<evidence type="ECO:0000313" key="9">
    <source>
        <dbReference type="Proteomes" id="UP000007305"/>
    </source>
</evidence>
<dbReference type="AlphaFoldDB" id="A0A1D6I054"/>
<dbReference type="KEGG" id="zma:109940819"/>
<dbReference type="EMBL" id="CM007650">
    <property type="protein sequence ID" value="ONM53660.1"/>
    <property type="molecule type" value="Genomic_DNA"/>
</dbReference>
<dbReference type="Gramene" id="Zm00001eb307490_T001">
    <property type="protein sequence ID" value="Zm00001eb307490_P001"/>
    <property type="gene ID" value="Zm00001eb307490"/>
</dbReference>
<evidence type="ECO:0000256" key="2">
    <source>
        <dbReference type="ARBA" id="ARBA00023008"/>
    </source>
</evidence>
<dbReference type="GO" id="GO:0009055">
    <property type="term" value="F:electron transfer activity"/>
    <property type="evidence" value="ECO:0007669"/>
    <property type="project" value="InterPro"/>
</dbReference>
<keyword evidence="9" id="KW-1185">Reference proteome</keyword>
<dbReference type="GeneID" id="109940819"/>
<dbReference type="GO" id="GO:0005886">
    <property type="term" value="C:plasma membrane"/>
    <property type="evidence" value="ECO:0000318"/>
    <property type="project" value="GO_Central"/>
</dbReference>
<dbReference type="InterPro" id="IPR039391">
    <property type="entry name" value="Phytocyanin-like"/>
</dbReference>